<gene>
    <name evidence="1" type="ORF">IE077_004062</name>
</gene>
<proteinExistence type="predicted"/>
<sequence length="114" mass="12971">PLISLYYLQHMLKESRKVRPTIWIYAELFTGDRQMDLFYERELGINALIREAMQTYSPRDLGGLVVQYGGGKVSGSLERIISSLRNKINPMKSLIPSLCPALLFDCTHDNEPPA</sequence>
<dbReference type="EMBL" id="JADAQX010001877">
    <property type="protein sequence ID" value="KAF8817713.1"/>
    <property type="molecule type" value="Genomic_DNA"/>
</dbReference>
<dbReference type="SUPFAM" id="SSF51445">
    <property type="entry name" value="(Trans)glycosidases"/>
    <property type="match status" value="1"/>
</dbReference>
<accession>A0ABQ7J3P0</accession>
<keyword evidence="2" id="KW-1185">Reference proteome</keyword>
<feature type="non-terminal residue" evidence="1">
    <location>
        <position position="1"/>
    </location>
</feature>
<evidence type="ECO:0000313" key="2">
    <source>
        <dbReference type="Proteomes" id="UP000823046"/>
    </source>
</evidence>
<organism evidence="1 2">
    <name type="scientific">Cardiosporidium cionae</name>
    <dbReference type="NCBI Taxonomy" id="476202"/>
    <lineage>
        <taxon>Eukaryota</taxon>
        <taxon>Sar</taxon>
        <taxon>Alveolata</taxon>
        <taxon>Apicomplexa</taxon>
        <taxon>Aconoidasida</taxon>
        <taxon>Nephromycida</taxon>
        <taxon>Cardiosporidium</taxon>
    </lineage>
</organism>
<dbReference type="InterPro" id="IPR017853">
    <property type="entry name" value="GH"/>
</dbReference>
<feature type="non-terminal residue" evidence="1">
    <location>
        <position position="114"/>
    </location>
</feature>
<protein>
    <submittedName>
        <fullName evidence="1">Amylo-alpha-1,6-glucosidase</fullName>
    </submittedName>
</protein>
<dbReference type="InterPro" id="IPR010401">
    <property type="entry name" value="AGL/Gdb1"/>
</dbReference>
<evidence type="ECO:0000313" key="1">
    <source>
        <dbReference type="EMBL" id="KAF8817713.1"/>
    </source>
</evidence>
<dbReference type="Proteomes" id="UP000823046">
    <property type="component" value="Unassembled WGS sequence"/>
</dbReference>
<reference evidence="1 2" key="1">
    <citation type="journal article" date="2020" name="bioRxiv">
        <title>Metabolic contributions of an alphaproteobacterial endosymbiont in the apicomplexan Cardiosporidium cionae.</title>
        <authorList>
            <person name="Hunter E.S."/>
            <person name="Paight C.J."/>
            <person name="Lane C.E."/>
        </authorList>
    </citation>
    <scope>NUCLEOTIDE SEQUENCE [LARGE SCALE GENOMIC DNA]</scope>
    <source>
        <strain evidence="1">ESH_2018</strain>
    </source>
</reference>
<comment type="caution">
    <text evidence="1">The sequence shown here is derived from an EMBL/GenBank/DDBJ whole genome shotgun (WGS) entry which is preliminary data.</text>
</comment>
<dbReference type="PANTHER" id="PTHR10569:SF2">
    <property type="entry name" value="GLYCOGEN DEBRANCHING ENZYME"/>
    <property type="match status" value="1"/>
</dbReference>
<dbReference type="PANTHER" id="PTHR10569">
    <property type="entry name" value="GLYCOGEN DEBRANCHING ENZYME"/>
    <property type="match status" value="1"/>
</dbReference>
<name>A0ABQ7J3P0_9APIC</name>